<feature type="region of interest" description="Disordered" evidence="1">
    <location>
        <begin position="78"/>
        <end position="100"/>
    </location>
</feature>
<dbReference type="STRING" id="205917.A0A4Y9ZFZ1"/>
<evidence type="ECO:0000313" key="3">
    <source>
        <dbReference type="Proteomes" id="UP000298327"/>
    </source>
</evidence>
<feature type="compositionally biased region" description="Basic and acidic residues" evidence="1">
    <location>
        <begin position="315"/>
        <end position="326"/>
    </location>
</feature>
<feature type="region of interest" description="Disordered" evidence="1">
    <location>
        <begin position="299"/>
        <end position="369"/>
    </location>
</feature>
<feature type="compositionally biased region" description="Gly residues" evidence="1">
    <location>
        <begin position="303"/>
        <end position="312"/>
    </location>
</feature>
<gene>
    <name evidence="2" type="ORF">EVG20_g670</name>
</gene>
<sequence>MADESTQQKFCDVMDDMTQSLASVRELVKTIREKEQTPSDINAKDGISMLSLKHQMLLSYMQSLVLLNSHRVLGHTLDERTPPSAPFSAADRPARGSAPGDLVDTAVERRVVLEKIKVLEGRMRYQIDKLVRVADESPAAGDQGIDDPLAFRPNPQNLMGGDMSGEEEDEDDTGRTADGIYRPPKLAPMPYTEPRKDKRAPRQPIPTALTSLAHLDPSRPYIESTSGLGAAPAHQNARAREIQRMTEFEEENFTRLVLKKREMKQRRKDEEDIALGGIGGIRGKRRGGGLEDEFADVLRGVGRRGGPGGVGDGYEELRAKGRKEGALARTRTRGRDEVDGVDDEGPRQRKRSRFEKESRVARKKSKSKH</sequence>
<comment type="caution">
    <text evidence="2">The sequence shown here is derived from an EMBL/GenBank/DDBJ whole genome shotgun (WGS) entry which is preliminary data.</text>
</comment>
<name>A0A4Y9ZFZ1_9AGAM</name>
<accession>A0A4Y9ZFZ1</accession>
<dbReference type="OrthoDB" id="203440at2759"/>
<dbReference type="GO" id="GO:0000462">
    <property type="term" value="P:maturation of SSU-rRNA from tricistronic rRNA transcript (SSU-rRNA, 5.8S rRNA, LSU-rRNA)"/>
    <property type="evidence" value="ECO:0007669"/>
    <property type="project" value="TreeGrafter"/>
</dbReference>
<dbReference type="Pfam" id="PF04000">
    <property type="entry name" value="Sas10_Utp3"/>
    <property type="match status" value="1"/>
</dbReference>
<evidence type="ECO:0000313" key="2">
    <source>
        <dbReference type="EMBL" id="TFY72359.1"/>
    </source>
</evidence>
<dbReference type="GO" id="GO:0032040">
    <property type="term" value="C:small-subunit processome"/>
    <property type="evidence" value="ECO:0007669"/>
    <property type="project" value="TreeGrafter"/>
</dbReference>
<keyword evidence="3" id="KW-1185">Reference proteome</keyword>
<proteinExistence type="predicted"/>
<dbReference type="Proteomes" id="UP000298327">
    <property type="component" value="Unassembled WGS sequence"/>
</dbReference>
<evidence type="ECO:0000256" key="1">
    <source>
        <dbReference type="SAM" id="MobiDB-lite"/>
    </source>
</evidence>
<evidence type="ECO:0008006" key="4">
    <source>
        <dbReference type="Google" id="ProtNLM"/>
    </source>
</evidence>
<dbReference type="PANTHER" id="PTHR13237">
    <property type="entry name" value="SOMETHING ABOUT SILENCING PROTEIN 10-RELATED"/>
    <property type="match status" value="1"/>
</dbReference>
<dbReference type="PANTHER" id="PTHR13237:SF9">
    <property type="entry name" value="NEUROGUIDIN"/>
    <property type="match status" value="1"/>
</dbReference>
<reference evidence="2 3" key="1">
    <citation type="submission" date="2019-02" db="EMBL/GenBank/DDBJ databases">
        <title>Genome sequencing of the rare red list fungi Dentipellis fragilis.</title>
        <authorList>
            <person name="Buettner E."/>
            <person name="Kellner H."/>
        </authorList>
    </citation>
    <scope>NUCLEOTIDE SEQUENCE [LARGE SCALE GENOMIC DNA]</scope>
    <source>
        <strain evidence="2 3">DSM 105465</strain>
    </source>
</reference>
<dbReference type="InterPro" id="IPR007146">
    <property type="entry name" value="Sas10/Utp3/C1D"/>
</dbReference>
<dbReference type="AlphaFoldDB" id="A0A4Y9ZFZ1"/>
<protein>
    <recommendedName>
        <fullName evidence="4">Neuroguidin</fullName>
    </recommendedName>
</protein>
<organism evidence="2 3">
    <name type="scientific">Dentipellis fragilis</name>
    <dbReference type="NCBI Taxonomy" id="205917"/>
    <lineage>
        <taxon>Eukaryota</taxon>
        <taxon>Fungi</taxon>
        <taxon>Dikarya</taxon>
        <taxon>Basidiomycota</taxon>
        <taxon>Agaricomycotina</taxon>
        <taxon>Agaricomycetes</taxon>
        <taxon>Russulales</taxon>
        <taxon>Hericiaceae</taxon>
        <taxon>Dentipellis</taxon>
    </lineage>
</organism>
<dbReference type="EMBL" id="SEOQ01000017">
    <property type="protein sequence ID" value="TFY72359.1"/>
    <property type="molecule type" value="Genomic_DNA"/>
</dbReference>
<feature type="region of interest" description="Disordered" evidence="1">
    <location>
        <begin position="138"/>
        <end position="239"/>
    </location>
</feature>